<accession>A0AAV1RBX0</accession>
<dbReference type="AlphaFoldDB" id="A0AAV1RBX0"/>
<evidence type="ECO:0000313" key="2">
    <source>
        <dbReference type="Proteomes" id="UP001314170"/>
    </source>
</evidence>
<reference evidence="1 2" key="1">
    <citation type="submission" date="2024-01" db="EMBL/GenBank/DDBJ databases">
        <authorList>
            <person name="Waweru B."/>
        </authorList>
    </citation>
    <scope>NUCLEOTIDE SEQUENCE [LARGE SCALE GENOMIC DNA]</scope>
</reference>
<name>A0AAV1RBX0_9ROSI</name>
<organism evidence="1 2">
    <name type="scientific">Dovyalis caffra</name>
    <dbReference type="NCBI Taxonomy" id="77055"/>
    <lineage>
        <taxon>Eukaryota</taxon>
        <taxon>Viridiplantae</taxon>
        <taxon>Streptophyta</taxon>
        <taxon>Embryophyta</taxon>
        <taxon>Tracheophyta</taxon>
        <taxon>Spermatophyta</taxon>
        <taxon>Magnoliopsida</taxon>
        <taxon>eudicotyledons</taxon>
        <taxon>Gunneridae</taxon>
        <taxon>Pentapetalae</taxon>
        <taxon>rosids</taxon>
        <taxon>fabids</taxon>
        <taxon>Malpighiales</taxon>
        <taxon>Salicaceae</taxon>
        <taxon>Flacourtieae</taxon>
        <taxon>Dovyalis</taxon>
    </lineage>
</organism>
<sequence length="128" mass="14716">MVSPVLTENLEISIEEADNTKIQGKLVLVDPGNDFFLFNNNPQGNKSFKCYGCGKVEHLKKNYHMKLSKENQACEDEEDNKLNRERRFTTELVKGTNQAPTNYIDYKEEWIIDSGCSYPVIENDSLFS</sequence>
<dbReference type="EMBL" id="CAWUPB010000913">
    <property type="protein sequence ID" value="CAK7329856.1"/>
    <property type="molecule type" value="Genomic_DNA"/>
</dbReference>
<keyword evidence="2" id="KW-1185">Reference proteome</keyword>
<protein>
    <submittedName>
        <fullName evidence="1">Uncharacterized protein</fullName>
    </submittedName>
</protein>
<comment type="caution">
    <text evidence="1">The sequence shown here is derived from an EMBL/GenBank/DDBJ whole genome shotgun (WGS) entry which is preliminary data.</text>
</comment>
<dbReference type="Proteomes" id="UP001314170">
    <property type="component" value="Unassembled WGS sequence"/>
</dbReference>
<proteinExistence type="predicted"/>
<gene>
    <name evidence="1" type="ORF">DCAF_LOCUS7620</name>
</gene>
<evidence type="ECO:0000313" key="1">
    <source>
        <dbReference type="EMBL" id="CAK7329856.1"/>
    </source>
</evidence>